<evidence type="ECO:0000313" key="8">
    <source>
        <dbReference type="Proteomes" id="UP001195483"/>
    </source>
</evidence>
<comment type="caution">
    <text evidence="7">The sequence shown here is derived from an EMBL/GenBank/DDBJ whole genome shotgun (WGS) entry which is preliminary data.</text>
</comment>
<accession>A0AAE0SX34</accession>
<dbReference type="GO" id="GO:0005524">
    <property type="term" value="F:ATP binding"/>
    <property type="evidence" value="ECO:0007669"/>
    <property type="project" value="UniProtKB-KW"/>
</dbReference>
<evidence type="ECO:0000256" key="2">
    <source>
        <dbReference type="ARBA" id="ARBA00022679"/>
    </source>
</evidence>
<keyword evidence="2" id="KW-0808">Transferase</keyword>
<dbReference type="Gene3D" id="1.10.510.10">
    <property type="entry name" value="Transferase(Phosphotransferase) domain 1"/>
    <property type="match status" value="1"/>
</dbReference>
<feature type="domain" description="Protein kinase" evidence="6">
    <location>
        <begin position="1"/>
        <end position="96"/>
    </location>
</feature>
<keyword evidence="3" id="KW-0547">Nucleotide-binding</keyword>
<keyword evidence="4" id="KW-0418">Kinase</keyword>
<gene>
    <name evidence="7" type="ORF">CHS0354_012823</name>
</gene>
<dbReference type="Pfam" id="PF00069">
    <property type="entry name" value="Pkinase"/>
    <property type="match status" value="1"/>
</dbReference>
<evidence type="ECO:0000256" key="4">
    <source>
        <dbReference type="ARBA" id="ARBA00022777"/>
    </source>
</evidence>
<evidence type="ECO:0000256" key="3">
    <source>
        <dbReference type="ARBA" id="ARBA00022741"/>
    </source>
</evidence>
<dbReference type="PROSITE" id="PS50011">
    <property type="entry name" value="PROTEIN_KINASE_DOM"/>
    <property type="match status" value="1"/>
</dbReference>
<dbReference type="EMBL" id="JAEAOA010000772">
    <property type="protein sequence ID" value="KAK3599215.1"/>
    <property type="molecule type" value="Genomic_DNA"/>
</dbReference>
<dbReference type="GO" id="GO:0004674">
    <property type="term" value="F:protein serine/threonine kinase activity"/>
    <property type="evidence" value="ECO:0007669"/>
    <property type="project" value="UniProtKB-KW"/>
</dbReference>
<organism evidence="7 8">
    <name type="scientific">Potamilus streckersoni</name>
    <dbReference type="NCBI Taxonomy" id="2493646"/>
    <lineage>
        <taxon>Eukaryota</taxon>
        <taxon>Metazoa</taxon>
        <taxon>Spiralia</taxon>
        <taxon>Lophotrochozoa</taxon>
        <taxon>Mollusca</taxon>
        <taxon>Bivalvia</taxon>
        <taxon>Autobranchia</taxon>
        <taxon>Heteroconchia</taxon>
        <taxon>Palaeoheterodonta</taxon>
        <taxon>Unionida</taxon>
        <taxon>Unionoidea</taxon>
        <taxon>Unionidae</taxon>
        <taxon>Ambleminae</taxon>
        <taxon>Lampsilini</taxon>
        <taxon>Potamilus</taxon>
    </lineage>
</organism>
<name>A0AAE0SX34_9BIVA</name>
<reference evidence="7" key="1">
    <citation type="journal article" date="2021" name="Genome Biol. Evol.">
        <title>A High-Quality Reference Genome for a Parasitic Bivalve with Doubly Uniparental Inheritance (Bivalvia: Unionida).</title>
        <authorList>
            <person name="Smith C.H."/>
        </authorList>
    </citation>
    <scope>NUCLEOTIDE SEQUENCE</scope>
    <source>
        <strain evidence="7">CHS0354</strain>
    </source>
</reference>
<keyword evidence="1" id="KW-0723">Serine/threonine-protein kinase</keyword>
<dbReference type="SUPFAM" id="SSF56112">
    <property type="entry name" value="Protein kinase-like (PK-like)"/>
    <property type="match status" value="1"/>
</dbReference>
<dbReference type="InterPro" id="IPR000719">
    <property type="entry name" value="Prot_kinase_dom"/>
</dbReference>
<evidence type="ECO:0000313" key="7">
    <source>
        <dbReference type="EMBL" id="KAK3599215.1"/>
    </source>
</evidence>
<sequence length="96" mass="11143">MSRTLCGTPEYLAPEIILRKGHNIAADIWSLGVLVFEMLSGRSLFADKDDNNMQICNNILKGINDVVFRNDIRMIAEDFIRELCRYERDYCCRLPK</sequence>
<evidence type="ECO:0000256" key="1">
    <source>
        <dbReference type="ARBA" id="ARBA00022527"/>
    </source>
</evidence>
<dbReference type="PANTHER" id="PTHR24353">
    <property type="entry name" value="CYCLIC NUCLEOTIDE-DEPENDENT PROTEIN KINASE"/>
    <property type="match status" value="1"/>
</dbReference>
<dbReference type="AlphaFoldDB" id="A0AAE0SX34"/>
<evidence type="ECO:0000259" key="6">
    <source>
        <dbReference type="PROSITE" id="PS50011"/>
    </source>
</evidence>
<dbReference type="InterPro" id="IPR011009">
    <property type="entry name" value="Kinase-like_dom_sf"/>
</dbReference>
<keyword evidence="8" id="KW-1185">Reference proteome</keyword>
<protein>
    <recommendedName>
        <fullName evidence="6">Protein kinase domain-containing protein</fullName>
    </recommendedName>
</protein>
<dbReference type="PANTHER" id="PTHR24353:SF147">
    <property type="entry name" value="CGMP-DEPENDENT SERINE_THREONIN PROTEIN KINASE-RELATED"/>
    <property type="match status" value="1"/>
</dbReference>
<dbReference type="Proteomes" id="UP001195483">
    <property type="component" value="Unassembled WGS sequence"/>
</dbReference>
<reference evidence="7" key="3">
    <citation type="submission" date="2023-05" db="EMBL/GenBank/DDBJ databases">
        <authorList>
            <person name="Smith C.H."/>
        </authorList>
    </citation>
    <scope>NUCLEOTIDE SEQUENCE</scope>
    <source>
        <strain evidence="7">CHS0354</strain>
        <tissue evidence="7">Mantle</tissue>
    </source>
</reference>
<reference evidence="7" key="2">
    <citation type="journal article" date="2021" name="Genome Biol. Evol.">
        <title>Developing a high-quality reference genome for a parasitic bivalve with doubly uniparental inheritance (Bivalvia: Unionida).</title>
        <authorList>
            <person name="Smith C.H."/>
        </authorList>
    </citation>
    <scope>NUCLEOTIDE SEQUENCE</scope>
    <source>
        <strain evidence="7">CHS0354</strain>
        <tissue evidence="7">Mantle</tissue>
    </source>
</reference>
<proteinExistence type="predicted"/>
<evidence type="ECO:0000256" key="5">
    <source>
        <dbReference type="ARBA" id="ARBA00022840"/>
    </source>
</evidence>
<keyword evidence="5" id="KW-0067">ATP-binding</keyword>